<feature type="domain" description="Dihydroneopterin aldolase/epimerase" evidence="9">
    <location>
        <begin position="29"/>
        <end position="142"/>
    </location>
</feature>
<keyword evidence="11" id="KW-1185">Reference proteome</keyword>
<comment type="pathway">
    <text evidence="2 8">Cofactor biosynthesis; tetrahydrofolate biosynthesis; 2-amino-4-hydroxy-6-hydroxymethyl-7,8-dihydropteridine diphosphate from 7,8-dihydroneopterin triphosphate: step 3/4.</text>
</comment>
<evidence type="ECO:0000256" key="3">
    <source>
        <dbReference type="ARBA" id="ARBA00005708"/>
    </source>
</evidence>
<organism evidence="10 11">
    <name type="scientific">Adiantum capillus-veneris</name>
    <name type="common">Maidenhair fern</name>
    <dbReference type="NCBI Taxonomy" id="13818"/>
    <lineage>
        <taxon>Eukaryota</taxon>
        <taxon>Viridiplantae</taxon>
        <taxon>Streptophyta</taxon>
        <taxon>Embryophyta</taxon>
        <taxon>Tracheophyta</taxon>
        <taxon>Polypodiopsida</taxon>
        <taxon>Polypodiidae</taxon>
        <taxon>Polypodiales</taxon>
        <taxon>Pteridineae</taxon>
        <taxon>Pteridaceae</taxon>
        <taxon>Vittarioideae</taxon>
        <taxon>Adiantum</taxon>
    </lineage>
</organism>
<dbReference type="Gene3D" id="3.30.1130.10">
    <property type="match status" value="1"/>
</dbReference>
<reference evidence="10" key="1">
    <citation type="submission" date="2021-01" db="EMBL/GenBank/DDBJ databases">
        <title>Adiantum capillus-veneris genome.</title>
        <authorList>
            <person name="Fang Y."/>
            <person name="Liao Q."/>
        </authorList>
    </citation>
    <scope>NUCLEOTIDE SEQUENCE</scope>
    <source>
        <strain evidence="10">H3</strain>
        <tissue evidence="10">Leaf</tissue>
    </source>
</reference>
<evidence type="ECO:0000256" key="4">
    <source>
        <dbReference type="ARBA" id="ARBA00022909"/>
    </source>
</evidence>
<evidence type="ECO:0000256" key="5">
    <source>
        <dbReference type="ARBA" id="ARBA00023239"/>
    </source>
</evidence>
<dbReference type="GO" id="GO:0004150">
    <property type="term" value="F:dihydroneopterin aldolase activity"/>
    <property type="evidence" value="ECO:0007669"/>
    <property type="project" value="UniProtKB-UniRule"/>
</dbReference>
<dbReference type="SMART" id="SM00905">
    <property type="entry name" value="FolB"/>
    <property type="match status" value="1"/>
</dbReference>
<dbReference type="OrthoDB" id="1863886at2759"/>
<proteinExistence type="inferred from homology"/>
<dbReference type="NCBIfam" id="TIGR00525">
    <property type="entry name" value="folB"/>
    <property type="match status" value="1"/>
</dbReference>
<accession>A0A9D4V600</accession>
<dbReference type="EC" id="4.1.2.25" evidence="8"/>
<dbReference type="Pfam" id="PF02152">
    <property type="entry name" value="FolB"/>
    <property type="match status" value="1"/>
</dbReference>
<dbReference type="InterPro" id="IPR043133">
    <property type="entry name" value="GTP-CH-I_C/QueF"/>
</dbReference>
<evidence type="ECO:0000259" key="9">
    <source>
        <dbReference type="SMART" id="SM00905"/>
    </source>
</evidence>
<comment type="catalytic activity">
    <reaction evidence="1 8">
        <text>7,8-dihydroneopterin = 6-hydroxymethyl-7,8-dihydropterin + glycolaldehyde</text>
        <dbReference type="Rhea" id="RHEA:10540"/>
        <dbReference type="ChEBI" id="CHEBI:17001"/>
        <dbReference type="ChEBI" id="CHEBI:17071"/>
        <dbReference type="ChEBI" id="CHEBI:44841"/>
        <dbReference type="EC" id="4.1.2.25"/>
    </reaction>
</comment>
<dbReference type="GO" id="GO:0046654">
    <property type="term" value="P:tetrahydrofolate biosynthetic process"/>
    <property type="evidence" value="ECO:0007669"/>
    <property type="project" value="UniProtKB-UniRule"/>
</dbReference>
<dbReference type="PANTHER" id="PTHR42844">
    <property type="entry name" value="DIHYDRONEOPTERIN ALDOLASE 1-RELATED"/>
    <property type="match status" value="1"/>
</dbReference>
<dbReference type="PANTHER" id="PTHR42844:SF1">
    <property type="entry name" value="DIHYDRONEOPTERIN ALDOLASE 1-RELATED"/>
    <property type="match status" value="1"/>
</dbReference>
<keyword evidence="5 8" id="KW-0456">Lyase</keyword>
<evidence type="ECO:0000256" key="8">
    <source>
        <dbReference type="RuleBase" id="RU362079"/>
    </source>
</evidence>
<evidence type="ECO:0000256" key="7">
    <source>
        <dbReference type="ARBA" id="ARBA00063311"/>
    </source>
</evidence>
<evidence type="ECO:0000313" key="10">
    <source>
        <dbReference type="EMBL" id="KAI5080414.1"/>
    </source>
</evidence>
<dbReference type="FunFam" id="3.30.1130.10:FF:000003">
    <property type="entry name" value="7,8-dihydroneopterin aldolase"/>
    <property type="match status" value="1"/>
</dbReference>
<dbReference type="InterPro" id="IPR006156">
    <property type="entry name" value="Dihydroneopterin_aldolase"/>
</dbReference>
<protein>
    <recommendedName>
        <fullName evidence="8">7,8-dihydroneopterin aldolase</fullName>
        <ecNumber evidence="8">4.1.2.25</ecNumber>
    </recommendedName>
</protein>
<dbReference type="InterPro" id="IPR006157">
    <property type="entry name" value="FolB_dom"/>
</dbReference>
<keyword evidence="4 8" id="KW-0289">Folate biosynthesis</keyword>
<evidence type="ECO:0000313" key="11">
    <source>
        <dbReference type="Proteomes" id="UP000886520"/>
    </source>
</evidence>
<dbReference type="NCBIfam" id="TIGR00526">
    <property type="entry name" value="folB_dom"/>
    <property type="match status" value="1"/>
</dbReference>
<dbReference type="AlphaFoldDB" id="A0A9D4V600"/>
<evidence type="ECO:0000256" key="1">
    <source>
        <dbReference type="ARBA" id="ARBA00001353"/>
    </source>
</evidence>
<gene>
    <name evidence="10" type="ORF">GOP47_0003597</name>
</gene>
<evidence type="ECO:0000256" key="6">
    <source>
        <dbReference type="ARBA" id="ARBA00055579"/>
    </source>
</evidence>
<dbReference type="GO" id="GO:0005737">
    <property type="term" value="C:cytoplasm"/>
    <property type="evidence" value="ECO:0007669"/>
    <property type="project" value="TreeGrafter"/>
</dbReference>
<dbReference type="Proteomes" id="UP000886520">
    <property type="component" value="Chromosome 4"/>
</dbReference>
<dbReference type="GO" id="GO:0046656">
    <property type="term" value="P:folic acid biosynthetic process"/>
    <property type="evidence" value="ECO:0007669"/>
    <property type="project" value="UniProtKB-UniRule"/>
</dbReference>
<comment type="caution">
    <text evidence="10">The sequence shown here is derived from an EMBL/GenBank/DDBJ whole genome shotgun (WGS) entry which is preliminary data.</text>
</comment>
<comment type="function">
    <text evidence="8">Catalyzes the conversion of 7,8-dihydroneopterin to 6-hydroxymethyl-7,8-dihydropterin.</text>
</comment>
<comment type="function">
    <text evidence="6">Catalyzes the conversion of 7,8-dihydroneopterin into 6-hydroxymethyl-7,8-dihydropterin, a biosynthetic precursor of the vitamin tetrahydrofolate. Can use L-threo-dihydroneopterin and D-erythro-dihydroneopterin as substrates for the formation of 6-hydroxymethyldihydropterin, but it can also catalyze the epimerization of carbon 2' of dihydroneopterin and dihydromonapterin.</text>
</comment>
<dbReference type="EMBL" id="JABFUD020000004">
    <property type="protein sequence ID" value="KAI5080414.1"/>
    <property type="molecule type" value="Genomic_DNA"/>
</dbReference>
<comment type="subunit">
    <text evidence="7">Homooctamer. Forms a hollow cylinder assembled from two ring-shaped tetramers.</text>
</comment>
<sequence>MLPACAATSSSPPSLLCKLPRFKPFGDRIVLRGLRFLGVHGVNDDEKKAVQPFIVDVDAWLNTEKAGETDNLNDTVSYTDLHRAIKVVVEGPHFDLLEALANSIATTIFQRFRTITDVRVRIGKPKVAAKKDADYVGLEIFRSAPS</sequence>
<dbReference type="CDD" id="cd00534">
    <property type="entry name" value="DHNA_DHNTPE"/>
    <property type="match status" value="1"/>
</dbReference>
<evidence type="ECO:0000256" key="2">
    <source>
        <dbReference type="ARBA" id="ARBA00005013"/>
    </source>
</evidence>
<comment type="similarity">
    <text evidence="3 8">Belongs to the DHNA family.</text>
</comment>
<dbReference type="SUPFAM" id="SSF55620">
    <property type="entry name" value="Tetrahydrobiopterin biosynthesis enzymes-like"/>
    <property type="match status" value="1"/>
</dbReference>
<name>A0A9D4V600_ADICA</name>